<feature type="region of interest" description="Disordered" evidence="2">
    <location>
        <begin position="2397"/>
        <end position="2418"/>
    </location>
</feature>
<feature type="region of interest" description="Disordered" evidence="2">
    <location>
        <begin position="30"/>
        <end position="84"/>
    </location>
</feature>
<gene>
    <name evidence="3" type="ORF">PENTCL1PPCAC_19309</name>
</gene>
<feature type="compositionally biased region" description="Polar residues" evidence="2">
    <location>
        <begin position="918"/>
        <end position="945"/>
    </location>
</feature>
<feature type="region of interest" description="Disordered" evidence="2">
    <location>
        <begin position="1246"/>
        <end position="1269"/>
    </location>
</feature>
<feature type="region of interest" description="Disordered" evidence="2">
    <location>
        <begin position="101"/>
        <end position="271"/>
    </location>
</feature>
<feature type="region of interest" description="Disordered" evidence="2">
    <location>
        <begin position="1555"/>
        <end position="1606"/>
    </location>
</feature>
<feature type="region of interest" description="Disordered" evidence="2">
    <location>
        <begin position="1292"/>
        <end position="1366"/>
    </location>
</feature>
<evidence type="ECO:0000256" key="2">
    <source>
        <dbReference type="SAM" id="MobiDB-lite"/>
    </source>
</evidence>
<keyword evidence="4" id="KW-1185">Reference proteome</keyword>
<feature type="compositionally biased region" description="Acidic residues" evidence="2">
    <location>
        <begin position="560"/>
        <end position="571"/>
    </location>
</feature>
<feature type="compositionally biased region" description="Basic and acidic residues" evidence="2">
    <location>
        <begin position="987"/>
        <end position="1001"/>
    </location>
</feature>
<feature type="region of interest" description="Disordered" evidence="2">
    <location>
        <begin position="1384"/>
        <end position="1417"/>
    </location>
</feature>
<feature type="region of interest" description="Disordered" evidence="2">
    <location>
        <begin position="984"/>
        <end position="1148"/>
    </location>
</feature>
<sequence length="2940" mass="325432">QPVQQLQPAPVQERNHMASQELEAFLASISEPQDEDNQEQVVKMREPIVVEPEDEEYGNRSTDAIDSAPEFLAPKKPERSLSVTSTASLILDDVHSMRLPGEQRAEEEMERIHRSESHWEPSSHKSRSHPGAVPVPSSKEDNQEANLRGLHHQHPGEALVDVEMHSVHSTPEIPDEASTADDSSRSGRSFAFKDSSRTSSSTTTATSSQPMTSSASTTISSPEDLGTPRADKRPPVSEELGPGIAAGTTNEELARQKRDTVEEIEQGIDLPDDVILAVEKRSNDYYFPPDSKETPSSTAGPELPEEMERRVHRGVVMMMTYEVEEELRWLPPSAAGAATTSSNAFDDVKEVHTVADAAKDEVKETGPVQILYGHYDRSFKKNNADDERPSSAHKTTQAPEPISYTSKHAPAVKRHAATGDVPSSAKRRHSQEKRDSPKEHSFFLPLHVPSIIPDLTFEEVGPAVDEPMEEEVAVIVEQPATIRPLKIRLPADKSMDEPSDFQKSAISAPTESQPVSQRSINEASSATDRADNSDDSMTSQEEESPSDYAVIDSAGSTDAFNDDDDIILEGDETPRHLRPDNSSPEPVHEGNSSAMPKKPTYSLDEANDLAVAAYERLLPHIHSPGDPLGGAVVTGAFIESDSDVNNDEAMIKGKRIVLVGKHRNLVHGSSDEDGVKVEEMVSDQEEDGPATVRNSGDERSAQRLDREDHERLQPEKHEDGKQEMTALESVQSTIDDGAPEEVAMDSSEGSEETGEGLHLPGSDELGSGIDLPDDVILAVEKRSNDYYFPSDVKREDKDSSTDSPVNLAAEGTTDEPTSQKRNATEATGRGVVLPDDVLIAVEKRADEYYFPPDANEDKQSSTIDSTTETVAEPTNGQHTSQKRDVTEATGQGIDIRDDVLVDVEKRADEFYFSDEANTKPSRQLSTEASTTTPPRRVESSGSASTVVEAPSSAKTDVSEKLGQGIQFPDDVLIAVERRSNEYFFSDGKADNGDSSTVDDHGQGVTSTKTGGGKNAFEKIGSSIDDGSDTIPLEPAGQKRAVHGQGIGLPKDTPDAILGYDTELPNEQLLKKESPSNEYTSSGDHEKTQDSVNVSSASGRGDIPISTRAEPARPHGPTFGPGSGLTIPTTNDQETPDEASVGHGIDLPDSVLREVEKRSNEYYFAPEHASESPEASLDHTANPAATRNERDRLKYDANTVTIGSGIDVPNDDVAASPSALGIRKPQIEPAHYDQDQIGAGIELRNYGTARPTDSQTDFKDGEQKIGSGIDLPHSVVQEVERRSDQYFFEGEKTADLIPSIQDSAQKKPAHQQTADSASSVSDRAAVPRAEQGTGYGPTFGPGSGLMIPYSKKRDAETPDSEAVGDGISLPDDVVLEVEKRTNDYYFAGDHGQQTDVKSSSTQDQEGTYTTESPKDRPHDRIQFIGKGIELPDSVLLEVERRTNEYFFNGDRAKKDDEKPSSLTDRATSPASFPRTSAAHLTAPGHHSGSVPDLPHLEQDVFGPEETDQRSARLFQPVELVEVRAETVETIDRPTALGPPPSDANRDALYTELVKRTTSPRDLPLDQSTPLPDAPCFSPDDLRSLLKPSPRSSEHSFSPASPTTRRSIGEVRLVSAEEGIERFPSDIDIPVRPHSRSLAASELSVDLPTGLLPSPIPAERYSTHDRPQRFLTEELITTTVEQLLVIESTADVPPRDYSGLPYHQRSSDESSRDYVIERSVVPDHSGVTLVAAQDGSFNVPERWETFLSLEPPGDEDDVIDEEESGATPRDLDVAAAEVAYYQLAQDQLPSLESSGEFEGLHHHHQQLDQEQLQSGDGPRLMSIQEILRLTDNCNGKTTQFGLDVIQEESDAERSSRSTRYDIVRMPELIDVEAEHEIQKDSEPLTVHVDDHRQLPAPESATDVAVRLLAGLSPAQAPAASIVEYDQEYRDSDSEAEGEEWGQATHAAAPTEPFSEDLDIEDYVNQRESKLDEDDDVKVYRRESKVEDDYVEVQRKVEQLANRYYSIRDFSLSPDTGEVVYDSDGLNPASYRAEAERRRTPAYVVASRILDEVMEEWLIPTAVEMSDLYEERSNEVDVAVHRKEEKTQLNERDGIPSKSVEEEKPFIPSTEEMNDDNDERQKWEIDMEEEEEKAVRLPRKVKELEYVIPSRSVEELETEDASEILEENVDSMKEDDAAEEWTAQVPKPSVEQQEVHLRLPSMESEVEEKDVTVKPSSGEEVLDATGSSEEIVYPLPSVDDAVVAPLPEDQQTASPASLSDVAKTSDDDEGPTSTFSSPHDDEAPDTVREGMALSDDVIRDVEERANEYYGLGTSATRPEDVLLVEAVDVLSSSGVVNDDGQVRLVRSRDALRLEKSKQEERKGEYEREEASAEVEIRLENESMDSPIEAEAPLMHPSLTRLGIDSKQPSLDRQSSVASDEMDRSSLVKLKLENNLDRATTSHGVREGELNTADVERFWDYRYNKSPRTMRQLEDAKRRATQGEAYNMEKMDKEIRRMAREEKESGANLDDEINRKLSEAESKFLPREGNMRESIDSERLHSAISSRSSPSFVVDHLSEEGGDEENEPGIPLSSSGHHHFFHLRSSSSSSASTASFNSMCDGRPGRIHTEMQRERISQYHPTGSGLTHEEAVGGASQPTTELERLFPYIRHSSYYLNYYRSANLSMEKQAAPRNDYMLSRGLLRSSSTRDGFGMMRQSGSSDYIRDGDHTDRKSVTFRQRIEELVHTPPTIHRRLRSGSAQIRSILKSQHASNLLKVANENMLHELEQCVEERDRLSMNISATPANVSQLSPMTQSAQMRYRNHMVEQKERISVMIEDKYALLKETLRDDDMPSWLCGKEDSIEITLVDYKRSPHHRRLFRRQSSSFFYQSAEFKRGPGRPDLATANECARKLERLRSQFDRRDSEVQLEIGDNAGDLLSRISQRLSTSPNRMESSARSISPLQ</sequence>
<feature type="compositionally biased region" description="Polar residues" evidence="2">
    <location>
        <begin position="814"/>
        <end position="825"/>
    </location>
</feature>
<keyword evidence="1" id="KW-0175">Coiled coil</keyword>
<feature type="region of interest" description="Disordered" evidence="2">
    <location>
        <begin position="487"/>
        <end position="601"/>
    </location>
</feature>
<feature type="compositionally biased region" description="Polar residues" evidence="2">
    <location>
        <begin position="580"/>
        <end position="594"/>
    </location>
</feature>
<feature type="compositionally biased region" description="Polar residues" evidence="2">
    <location>
        <begin position="2403"/>
        <end position="2414"/>
    </location>
</feature>
<dbReference type="Proteomes" id="UP001432027">
    <property type="component" value="Unassembled WGS sequence"/>
</dbReference>
<feature type="compositionally biased region" description="Polar residues" evidence="2">
    <location>
        <begin position="501"/>
        <end position="527"/>
    </location>
</feature>
<feature type="region of interest" description="Disordered" evidence="2">
    <location>
        <begin position="1927"/>
        <end position="1947"/>
    </location>
</feature>
<feature type="compositionally biased region" description="Basic and acidic residues" evidence="2">
    <location>
        <begin position="2275"/>
        <end position="2285"/>
    </location>
</feature>
<feature type="compositionally biased region" description="Low complexity" evidence="2">
    <location>
        <begin position="1313"/>
        <end position="1328"/>
    </location>
</feature>
<feature type="region of interest" description="Disordered" evidence="2">
    <location>
        <begin position="2685"/>
        <end position="2705"/>
    </location>
</feature>
<name>A0AAV5TT18_9BILA</name>
<comment type="caution">
    <text evidence="3">The sequence shown here is derived from an EMBL/GenBank/DDBJ whole genome shotgun (WGS) entry which is preliminary data.</text>
</comment>
<feature type="compositionally biased region" description="Basic and acidic residues" evidence="2">
    <location>
        <begin position="1449"/>
        <end position="1458"/>
    </location>
</feature>
<feature type="region of interest" description="Disordered" evidence="2">
    <location>
        <begin position="2920"/>
        <end position="2940"/>
    </location>
</feature>
<feature type="region of interest" description="Disordered" evidence="2">
    <location>
        <begin position="2168"/>
        <end position="2296"/>
    </location>
</feature>
<evidence type="ECO:0000256" key="1">
    <source>
        <dbReference type="SAM" id="Coils"/>
    </source>
</evidence>
<feature type="compositionally biased region" description="Basic and acidic residues" evidence="2">
    <location>
        <begin position="101"/>
        <end position="123"/>
    </location>
</feature>
<feature type="region of interest" description="Disordered" evidence="2">
    <location>
        <begin position="2082"/>
        <end position="2115"/>
    </location>
</feature>
<reference evidence="3" key="1">
    <citation type="submission" date="2023-10" db="EMBL/GenBank/DDBJ databases">
        <title>Genome assembly of Pristionchus species.</title>
        <authorList>
            <person name="Yoshida K."/>
            <person name="Sommer R.J."/>
        </authorList>
    </citation>
    <scope>NUCLEOTIDE SEQUENCE</scope>
    <source>
        <strain evidence="3">RS0144</strain>
    </source>
</reference>
<feature type="compositionally biased region" description="Acidic residues" evidence="2">
    <location>
        <begin position="737"/>
        <end position="754"/>
    </location>
</feature>
<feature type="coiled-coil region" evidence="1">
    <location>
        <begin position="2345"/>
        <end position="2372"/>
    </location>
</feature>
<feature type="compositionally biased region" description="Gly residues" evidence="2">
    <location>
        <begin position="1332"/>
        <end position="1342"/>
    </location>
</feature>
<feature type="region of interest" description="Disordered" evidence="2">
    <location>
        <begin position="377"/>
        <end position="442"/>
    </location>
</feature>
<evidence type="ECO:0000313" key="3">
    <source>
        <dbReference type="EMBL" id="GMS97134.1"/>
    </source>
</evidence>
<protein>
    <submittedName>
        <fullName evidence="3">Uncharacterized protein</fullName>
    </submittedName>
</protein>
<feature type="compositionally biased region" description="Polar residues" evidence="2">
    <location>
        <begin position="1593"/>
        <end position="1604"/>
    </location>
</feature>
<feature type="region of interest" description="Disordered" evidence="2">
    <location>
        <begin position="667"/>
        <end position="829"/>
    </location>
</feature>
<proteinExistence type="predicted"/>
<dbReference type="EMBL" id="BTSX01000004">
    <property type="protein sequence ID" value="GMS97134.1"/>
    <property type="molecule type" value="Genomic_DNA"/>
</dbReference>
<feature type="compositionally biased region" description="Basic and acidic residues" evidence="2">
    <location>
        <begin position="791"/>
        <end position="800"/>
    </location>
</feature>
<accession>A0AAV5TT18</accession>
<feature type="compositionally biased region" description="Basic and acidic residues" evidence="2">
    <location>
        <begin position="695"/>
        <end position="722"/>
    </location>
</feature>
<feature type="compositionally biased region" description="Low complexity" evidence="2">
    <location>
        <begin position="197"/>
        <end position="218"/>
    </location>
</feature>
<feature type="compositionally biased region" description="Basic and acidic residues" evidence="2">
    <location>
        <begin position="252"/>
        <end position="261"/>
    </location>
</feature>
<feature type="compositionally biased region" description="Basic and acidic residues" evidence="2">
    <location>
        <begin position="669"/>
        <end position="679"/>
    </location>
</feature>
<feature type="region of interest" description="Disordered" evidence="2">
    <location>
        <begin position="910"/>
        <end position="961"/>
    </location>
</feature>
<feature type="region of interest" description="Disordered" evidence="2">
    <location>
        <begin position="1165"/>
        <end position="1191"/>
    </location>
</feature>
<feature type="compositionally biased region" description="Polar residues" evidence="2">
    <location>
        <begin position="392"/>
        <end position="406"/>
    </location>
</feature>
<organism evidence="3 4">
    <name type="scientific">Pristionchus entomophagus</name>
    <dbReference type="NCBI Taxonomy" id="358040"/>
    <lineage>
        <taxon>Eukaryota</taxon>
        <taxon>Metazoa</taxon>
        <taxon>Ecdysozoa</taxon>
        <taxon>Nematoda</taxon>
        <taxon>Chromadorea</taxon>
        <taxon>Rhabditida</taxon>
        <taxon>Rhabditina</taxon>
        <taxon>Diplogasteromorpha</taxon>
        <taxon>Diplogasteroidea</taxon>
        <taxon>Neodiplogasteridae</taxon>
        <taxon>Pristionchus</taxon>
    </lineage>
</organism>
<feature type="compositionally biased region" description="Polar residues" evidence="2">
    <location>
        <begin position="1390"/>
        <end position="1410"/>
    </location>
</feature>
<feature type="compositionally biased region" description="Acidic residues" evidence="2">
    <location>
        <begin position="262"/>
        <end position="271"/>
    </location>
</feature>
<evidence type="ECO:0000313" key="4">
    <source>
        <dbReference type="Proteomes" id="UP001432027"/>
    </source>
</evidence>
<feature type="non-terminal residue" evidence="3">
    <location>
        <position position="1"/>
    </location>
</feature>
<feature type="region of interest" description="Disordered" evidence="2">
    <location>
        <begin position="849"/>
        <end position="895"/>
    </location>
</feature>
<feature type="compositionally biased region" description="Basic and acidic residues" evidence="2">
    <location>
        <begin position="2082"/>
        <end position="2102"/>
    </location>
</feature>
<feature type="compositionally biased region" description="Basic and acidic residues" evidence="2">
    <location>
        <begin position="432"/>
        <end position="441"/>
    </location>
</feature>
<feature type="region of interest" description="Disordered" evidence="2">
    <location>
        <begin position="1448"/>
        <end position="1497"/>
    </location>
</feature>
<feature type="compositionally biased region" description="Basic and acidic residues" evidence="2">
    <location>
        <begin position="377"/>
        <end position="390"/>
    </location>
</feature>
<feature type="compositionally biased region" description="Polar residues" evidence="2">
    <location>
        <begin position="860"/>
        <end position="879"/>
    </location>
</feature>
<feature type="region of interest" description="Disordered" evidence="2">
    <location>
        <begin position="284"/>
        <end position="306"/>
    </location>
</feature>
<feature type="compositionally biased region" description="Polar residues" evidence="2">
    <location>
        <begin position="1459"/>
        <end position="1473"/>
    </location>
</feature>